<dbReference type="OrthoDB" id="9097160at2"/>
<dbReference type="GO" id="GO:0005886">
    <property type="term" value="C:plasma membrane"/>
    <property type="evidence" value="ECO:0007669"/>
    <property type="project" value="TreeGrafter"/>
</dbReference>
<dbReference type="RefSeq" id="WP_013763429.1">
    <property type="nucleotide sequence ID" value="NC_015510.1"/>
</dbReference>
<keyword evidence="1" id="KW-1133">Transmembrane helix</keyword>
<feature type="transmembrane region" description="Helical" evidence="1">
    <location>
        <begin position="125"/>
        <end position="144"/>
    </location>
</feature>
<evidence type="ECO:0000313" key="3">
    <source>
        <dbReference type="Proteomes" id="UP000008461"/>
    </source>
</evidence>
<feature type="transmembrane region" description="Helical" evidence="1">
    <location>
        <begin position="95"/>
        <end position="113"/>
    </location>
</feature>
<dbReference type="InterPro" id="IPR006750">
    <property type="entry name" value="YdcZ"/>
</dbReference>
<proteinExistence type="predicted"/>
<dbReference type="Pfam" id="PF04657">
    <property type="entry name" value="DMT_YdcZ"/>
    <property type="match status" value="1"/>
</dbReference>
<dbReference type="HOGENOM" id="CLU_068878_1_1_10"/>
<keyword evidence="1" id="KW-0472">Membrane</keyword>
<dbReference type="PANTHER" id="PTHR34821">
    <property type="entry name" value="INNER MEMBRANE PROTEIN YDCZ"/>
    <property type="match status" value="1"/>
</dbReference>
<organism evidence="2 3">
    <name type="scientific">Haliscomenobacter hydrossis (strain ATCC 27775 / DSM 1100 / LMG 10767 / O)</name>
    <dbReference type="NCBI Taxonomy" id="760192"/>
    <lineage>
        <taxon>Bacteria</taxon>
        <taxon>Pseudomonadati</taxon>
        <taxon>Bacteroidota</taxon>
        <taxon>Saprospiria</taxon>
        <taxon>Saprospirales</taxon>
        <taxon>Haliscomenobacteraceae</taxon>
        <taxon>Haliscomenobacter</taxon>
    </lineage>
</organism>
<evidence type="ECO:0008006" key="4">
    <source>
        <dbReference type="Google" id="ProtNLM"/>
    </source>
</evidence>
<dbReference type="Proteomes" id="UP000008461">
    <property type="component" value="Chromosome"/>
</dbReference>
<reference key="2">
    <citation type="submission" date="2011-04" db="EMBL/GenBank/DDBJ databases">
        <title>Complete sequence of chromosome of Haliscomenobacter hydrossis DSM 1100.</title>
        <authorList>
            <consortium name="US DOE Joint Genome Institute (JGI-PGF)"/>
            <person name="Lucas S."/>
            <person name="Han J."/>
            <person name="Lapidus A."/>
            <person name="Bruce D."/>
            <person name="Goodwin L."/>
            <person name="Pitluck S."/>
            <person name="Peters L."/>
            <person name="Kyrpides N."/>
            <person name="Mavromatis K."/>
            <person name="Ivanova N."/>
            <person name="Ovchinnikova G."/>
            <person name="Pagani I."/>
            <person name="Daligault H."/>
            <person name="Detter J.C."/>
            <person name="Han C."/>
            <person name="Land M."/>
            <person name="Hauser L."/>
            <person name="Markowitz V."/>
            <person name="Cheng J.-F."/>
            <person name="Hugenholtz P."/>
            <person name="Woyke T."/>
            <person name="Wu D."/>
            <person name="Verbarg S."/>
            <person name="Frueling A."/>
            <person name="Brambilla E."/>
            <person name="Klenk H.-P."/>
            <person name="Eisen J.A."/>
        </authorList>
    </citation>
    <scope>NUCLEOTIDE SEQUENCE</scope>
    <source>
        <strain>DSM 1100</strain>
    </source>
</reference>
<dbReference type="eggNOG" id="COG3238">
    <property type="taxonomic scope" value="Bacteria"/>
</dbReference>
<sequence length="147" mass="15686">MNQFHLFALIAGLLLPLQIAFNNKLTLFSGNPTTSSLISFSVGTLALIVYSLANPTAFQKSLQQLSQAPLYAWLGGLVGAFYIISSIVASPKIGIATFLALIIGGQMVMSLVLEHFGWLGTAVRSISWVKVLGLALILVGIILVKKI</sequence>
<keyword evidence="1" id="KW-0812">Transmembrane</keyword>
<protein>
    <recommendedName>
        <fullName evidence="4">DMT family transporter</fullName>
    </recommendedName>
</protein>
<dbReference type="AlphaFoldDB" id="F4KP77"/>
<dbReference type="PANTHER" id="PTHR34821:SF2">
    <property type="entry name" value="INNER MEMBRANE PROTEIN YDCZ"/>
    <property type="match status" value="1"/>
</dbReference>
<reference evidence="2 3" key="1">
    <citation type="journal article" date="2011" name="Stand. Genomic Sci.">
        <title>Complete genome sequence of Haliscomenobacter hydrossis type strain (O).</title>
        <authorList>
            <consortium name="US DOE Joint Genome Institute (JGI-PGF)"/>
            <person name="Daligault H."/>
            <person name="Lapidus A."/>
            <person name="Zeytun A."/>
            <person name="Nolan M."/>
            <person name="Lucas S."/>
            <person name="Del Rio T.G."/>
            <person name="Tice H."/>
            <person name="Cheng J.F."/>
            <person name="Tapia R."/>
            <person name="Han C."/>
            <person name="Goodwin L."/>
            <person name="Pitluck S."/>
            <person name="Liolios K."/>
            <person name="Pagani I."/>
            <person name="Ivanova N."/>
            <person name="Huntemann M."/>
            <person name="Mavromatis K."/>
            <person name="Mikhailova N."/>
            <person name="Pati A."/>
            <person name="Chen A."/>
            <person name="Palaniappan K."/>
            <person name="Land M."/>
            <person name="Hauser L."/>
            <person name="Brambilla E.M."/>
            <person name="Rohde M."/>
            <person name="Verbarg S."/>
            <person name="Goker M."/>
            <person name="Bristow J."/>
            <person name="Eisen J.A."/>
            <person name="Markowitz V."/>
            <person name="Hugenholtz P."/>
            <person name="Kyrpides N.C."/>
            <person name="Klenk H.P."/>
            <person name="Woyke T."/>
        </authorList>
    </citation>
    <scope>NUCLEOTIDE SEQUENCE [LARGE SCALE GENOMIC DNA]</scope>
    <source>
        <strain evidence="3">ATCC 27775 / DSM 1100 / LMG 10767 / O</strain>
    </source>
</reference>
<accession>F4KP77</accession>
<keyword evidence="3" id="KW-1185">Reference proteome</keyword>
<evidence type="ECO:0000256" key="1">
    <source>
        <dbReference type="SAM" id="Phobius"/>
    </source>
</evidence>
<dbReference type="STRING" id="760192.Halhy_0970"/>
<evidence type="ECO:0000313" key="2">
    <source>
        <dbReference type="EMBL" id="AEE48871.1"/>
    </source>
</evidence>
<feature type="transmembrane region" description="Helical" evidence="1">
    <location>
        <begin position="36"/>
        <end position="58"/>
    </location>
</feature>
<feature type="transmembrane region" description="Helical" evidence="1">
    <location>
        <begin position="70"/>
        <end position="89"/>
    </location>
</feature>
<dbReference type="KEGG" id="hhy:Halhy_0970"/>
<dbReference type="EMBL" id="CP002691">
    <property type="protein sequence ID" value="AEE48871.1"/>
    <property type="molecule type" value="Genomic_DNA"/>
</dbReference>
<gene>
    <name evidence="2" type="ordered locus">Halhy_0970</name>
</gene>
<name>F4KP77_HALH1</name>